<evidence type="ECO:0000313" key="8">
    <source>
        <dbReference type="Proteomes" id="UP000470082"/>
    </source>
</evidence>
<dbReference type="SUPFAM" id="SSF118010">
    <property type="entry name" value="TM1457-like"/>
    <property type="match status" value="1"/>
</dbReference>
<keyword evidence="2 7" id="KW-0645">Protease</keyword>
<keyword evidence="8" id="KW-1185">Reference proteome</keyword>
<reference evidence="7 8" key="1">
    <citation type="submission" date="2019-08" db="EMBL/GenBank/DDBJ databases">
        <title>In-depth cultivation of the pig gut microbiome towards novel bacterial diversity and tailored functional studies.</title>
        <authorList>
            <person name="Wylensek D."/>
            <person name="Hitch T.C.A."/>
            <person name="Clavel T."/>
        </authorList>
    </citation>
    <scope>NUCLEOTIDE SEQUENCE [LARGE SCALE GENOMIC DNA]</scope>
    <source>
        <strain evidence="7 8">LKV-178-WT-2G</strain>
    </source>
</reference>
<comment type="caution">
    <text evidence="7">The sequence shown here is derived from an EMBL/GenBank/DDBJ whole genome shotgun (WGS) entry which is preliminary data.</text>
</comment>
<evidence type="ECO:0000256" key="5">
    <source>
        <dbReference type="ARBA" id="ARBA00044503"/>
    </source>
</evidence>
<keyword evidence="4" id="KW-0788">Thiol protease</keyword>
<dbReference type="PANTHER" id="PTHR39178">
    <property type="entry name" value="HYPOTHETICAL RIBOSOME-ASSOCIATED PROTEIN"/>
    <property type="match status" value="1"/>
</dbReference>
<keyword evidence="3" id="KW-0378">Hydrolase</keyword>
<name>A0A7X2N2P1_9FIRM</name>
<accession>A0A7X2N2P1</accession>
<evidence type="ECO:0000256" key="6">
    <source>
        <dbReference type="ARBA" id="ARBA00044538"/>
    </source>
</evidence>
<proteinExistence type="inferred from homology"/>
<evidence type="ECO:0000313" key="7">
    <source>
        <dbReference type="EMBL" id="MSS01375.1"/>
    </source>
</evidence>
<dbReference type="GO" id="GO:0042254">
    <property type="term" value="P:ribosome biogenesis"/>
    <property type="evidence" value="ECO:0007669"/>
    <property type="project" value="UniProtKB-KW"/>
</dbReference>
<dbReference type="GO" id="GO:0006508">
    <property type="term" value="P:proteolysis"/>
    <property type="evidence" value="ECO:0007669"/>
    <property type="project" value="UniProtKB-KW"/>
</dbReference>
<dbReference type="Proteomes" id="UP000470082">
    <property type="component" value="Unassembled WGS sequence"/>
</dbReference>
<evidence type="ECO:0000256" key="3">
    <source>
        <dbReference type="ARBA" id="ARBA00022801"/>
    </source>
</evidence>
<dbReference type="Pfam" id="PF04327">
    <property type="entry name" value="Peptidase_Prp"/>
    <property type="match status" value="1"/>
</dbReference>
<evidence type="ECO:0000256" key="4">
    <source>
        <dbReference type="ARBA" id="ARBA00022807"/>
    </source>
</evidence>
<dbReference type="RefSeq" id="WP_154459896.1">
    <property type="nucleotide sequence ID" value="NZ_JAQYTQ010000061.1"/>
</dbReference>
<dbReference type="AlphaFoldDB" id="A0A7X2N2P1"/>
<organism evidence="7 8">
    <name type="scientific">Floccifex porci</name>
    <dbReference type="NCBI Taxonomy" id="2606629"/>
    <lineage>
        <taxon>Bacteria</taxon>
        <taxon>Bacillati</taxon>
        <taxon>Bacillota</taxon>
        <taxon>Erysipelotrichia</taxon>
        <taxon>Erysipelotrichales</taxon>
        <taxon>Erysipelotrichaceae</taxon>
        <taxon>Floccifex</taxon>
    </lineage>
</organism>
<protein>
    <recommendedName>
        <fullName evidence="6">Ribosomal processing cysteine protease Prp</fullName>
    </recommendedName>
</protein>
<dbReference type="Gene3D" id="3.30.70.1490">
    <property type="entry name" value="Cysteine protease Prp"/>
    <property type="match status" value="1"/>
</dbReference>
<dbReference type="GO" id="GO:0008234">
    <property type="term" value="F:cysteine-type peptidase activity"/>
    <property type="evidence" value="ECO:0007669"/>
    <property type="project" value="UniProtKB-KW"/>
</dbReference>
<dbReference type="InterPro" id="IPR036764">
    <property type="entry name" value="Peptidase_Prp_sf"/>
</dbReference>
<gene>
    <name evidence="7" type="ORF">FYJ50_04535</name>
</gene>
<sequence length="104" mass="11884">MVKVEILCDKDQIMSIRMAGHAHFDEWGKDLVCAGASSIGFGALNALDELFEQDVDLEVRENRIRIKVLKNSDSLQLVLLFLVKQYETMVESYPQNITIIRKEV</sequence>
<dbReference type="InterPro" id="IPR007422">
    <property type="entry name" value="Peptidase_Prp"/>
</dbReference>
<comment type="similarity">
    <text evidence="5">Belongs to the Prp family.</text>
</comment>
<dbReference type="PANTHER" id="PTHR39178:SF1">
    <property type="entry name" value="RIBOSOMAL-PROCESSING CYSTEINE PROTEASE PRP"/>
    <property type="match status" value="1"/>
</dbReference>
<evidence type="ECO:0000256" key="2">
    <source>
        <dbReference type="ARBA" id="ARBA00022670"/>
    </source>
</evidence>
<keyword evidence="1" id="KW-0690">Ribosome biogenesis</keyword>
<dbReference type="EMBL" id="VUMM01000006">
    <property type="protein sequence ID" value="MSS01375.1"/>
    <property type="molecule type" value="Genomic_DNA"/>
</dbReference>
<dbReference type="CDD" id="cd16332">
    <property type="entry name" value="Prp-like"/>
    <property type="match status" value="1"/>
</dbReference>
<evidence type="ECO:0000256" key="1">
    <source>
        <dbReference type="ARBA" id="ARBA00022517"/>
    </source>
</evidence>